<sequence length="643" mass="73326">MKRMIMSLLLVASATVVFSQDYKFGKVSKEELLEKSYEKDSTAAAAYLYKYRRTYYTYSSHDGYILMTEYHTRLKIYDKEGFDKATKEISYYRPESGNVEKVTGIKAYTYNLEDGKIVKTKLNSKDVFQTKASKYISKKKITMPNVKEGSVVEWKYKITSPYPTSIDDLEFQFDIPVRKLYYSISILESLKFNTLSKGFYTIAPEIKRTSGNVISKYNGENIPALNDDEPFVDNIKNYRGGLKYELTSIQPPNSIPKFFSTSWDKVTKQIYSAKSFGGELNKSGYYKDDLASLIAGKSNSLEKIALIYQFVKGKVKWNGYYGKTSDAGVRKAYKTGVGNVADINLMLTSMLRSAGLNANPVLVSTRNNGVPLFPTIDGFNYVITMVNVGEGYVLLDATEKYGLPNILPVRALNWNGRVVKKNGSSSWVSLKASSPATEEHFVNVKMDFDEAVTEGMIRSKYSNLSALNFRNRYNSIKEEEILTQMQDKYDIDVENFKVSNKLDLGKPITRMVKFSSEDLIEEINGKIYISPMLFFTQKVNPFKAKERKFPVDFASPWKDKFNITIVIPEGYTVESLPEQMAVGMRDNIGVFKYQVKHSGNKISVVCMTEFNEGKISPVYYQELKEFYKKLVEKQLEKIILVKS</sequence>
<evidence type="ECO:0000259" key="3">
    <source>
        <dbReference type="Pfam" id="PF12969"/>
    </source>
</evidence>
<proteinExistence type="predicted"/>
<keyword evidence="1" id="KW-0732">Signal</keyword>
<dbReference type="InterPro" id="IPR038765">
    <property type="entry name" value="Papain-like_cys_pep_sf"/>
</dbReference>
<dbReference type="EMBL" id="JBHULH010000012">
    <property type="protein sequence ID" value="MFD2568703.1"/>
    <property type="molecule type" value="Genomic_DNA"/>
</dbReference>
<dbReference type="Gene3D" id="2.60.40.3140">
    <property type="match status" value="1"/>
</dbReference>
<accession>A0ABW5LV58</accession>
<gene>
    <name evidence="4" type="ORF">ACFSRZ_15110</name>
</gene>
<protein>
    <submittedName>
        <fullName evidence="4">DUF3857 domain-containing protein</fullName>
    </submittedName>
</protein>
<dbReference type="Proteomes" id="UP001597508">
    <property type="component" value="Unassembled WGS sequence"/>
</dbReference>
<reference evidence="5" key="1">
    <citation type="journal article" date="2019" name="Int. J. Syst. Evol. Microbiol.">
        <title>The Global Catalogue of Microorganisms (GCM) 10K type strain sequencing project: providing services to taxonomists for standard genome sequencing and annotation.</title>
        <authorList>
            <consortium name="The Broad Institute Genomics Platform"/>
            <consortium name="The Broad Institute Genome Sequencing Center for Infectious Disease"/>
            <person name="Wu L."/>
            <person name="Ma J."/>
        </authorList>
    </citation>
    <scope>NUCLEOTIDE SEQUENCE [LARGE SCALE GENOMIC DNA]</scope>
    <source>
        <strain evidence="5">KCTC 52127</strain>
    </source>
</reference>
<comment type="caution">
    <text evidence="4">The sequence shown here is derived from an EMBL/GenBank/DDBJ whole genome shotgun (WGS) entry which is preliminary data.</text>
</comment>
<evidence type="ECO:0000256" key="1">
    <source>
        <dbReference type="SAM" id="SignalP"/>
    </source>
</evidence>
<feature type="domain" description="DUF3857" evidence="3">
    <location>
        <begin position="69"/>
        <end position="224"/>
    </location>
</feature>
<dbReference type="InterPro" id="IPR002931">
    <property type="entry name" value="Transglutaminase-like"/>
</dbReference>
<keyword evidence="5" id="KW-1185">Reference proteome</keyword>
<feature type="signal peptide" evidence="1">
    <location>
        <begin position="1"/>
        <end position="19"/>
    </location>
</feature>
<dbReference type="Gene3D" id="2.60.120.1130">
    <property type="match status" value="1"/>
</dbReference>
<dbReference type="Pfam" id="PF01841">
    <property type="entry name" value="Transglut_core"/>
    <property type="match status" value="1"/>
</dbReference>
<name>A0ABW5LV58_9FLAO</name>
<dbReference type="RefSeq" id="WP_379667410.1">
    <property type="nucleotide sequence ID" value="NZ_JBHULH010000012.1"/>
</dbReference>
<organism evidence="4 5">
    <name type="scientific">Pseudotenacibaculum haliotis</name>
    <dbReference type="NCBI Taxonomy" id="1862138"/>
    <lineage>
        <taxon>Bacteria</taxon>
        <taxon>Pseudomonadati</taxon>
        <taxon>Bacteroidota</taxon>
        <taxon>Flavobacteriia</taxon>
        <taxon>Flavobacteriales</taxon>
        <taxon>Flavobacteriaceae</taxon>
        <taxon>Pseudotenacibaculum</taxon>
    </lineage>
</organism>
<dbReference type="Pfam" id="PF12969">
    <property type="entry name" value="DUF3857"/>
    <property type="match status" value="1"/>
</dbReference>
<evidence type="ECO:0000259" key="2">
    <source>
        <dbReference type="Pfam" id="PF01841"/>
    </source>
</evidence>
<feature type="chain" id="PRO_5045458698" evidence="1">
    <location>
        <begin position="20"/>
        <end position="643"/>
    </location>
</feature>
<dbReference type="InterPro" id="IPR024618">
    <property type="entry name" value="DUF3857"/>
</dbReference>
<evidence type="ECO:0000313" key="5">
    <source>
        <dbReference type="Proteomes" id="UP001597508"/>
    </source>
</evidence>
<dbReference type="SUPFAM" id="SSF54001">
    <property type="entry name" value="Cysteine proteinases"/>
    <property type="match status" value="1"/>
</dbReference>
<evidence type="ECO:0000313" key="4">
    <source>
        <dbReference type="EMBL" id="MFD2568703.1"/>
    </source>
</evidence>
<feature type="domain" description="Transglutaminase-like" evidence="2">
    <location>
        <begin position="293"/>
        <end position="396"/>
    </location>
</feature>
<dbReference type="Gene3D" id="3.10.620.30">
    <property type="match status" value="1"/>
</dbReference>